<accession>A0ABW4LPR3</accession>
<dbReference type="RefSeq" id="WP_377928267.1">
    <property type="nucleotide sequence ID" value="NZ_JBHUEM010000015.1"/>
</dbReference>
<reference evidence="3" key="1">
    <citation type="journal article" date="2019" name="Int. J. Syst. Evol. Microbiol.">
        <title>The Global Catalogue of Microorganisms (GCM) 10K type strain sequencing project: providing services to taxonomists for standard genome sequencing and annotation.</title>
        <authorList>
            <consortium name="The Broad Institute Genomics Platform"/>
            <consortium name="The Broad Institute Genome Sequencing Center for Infectious Disease"/>
            <person name="Wu L."/>
            <person name="Ma J."/>
        </authorList>
    </citation>
    <scope>NUCLEOTIDE SEQUENCE [LARGE SCALE GENOMIC DNA]</scope>
    <source>
        <strain evidence="3">CCUG 49339</strain>
    </source>
</reference>
<protein>
    <recommendedName>
        <fullName evidence="4">DUF4367 domain-containing protein</fullName>
    </recommendedName>
</protein>
<dbReference type="Proteomes" id="UP001597214">
    <property type="component" value="Unassembled WGS sequence"/>
</dbReference>
<evidence type="ECO:0000256" key="1">
    <source>
        <dbReference type="SAM" id="SignalP"/>
    </source>
</evidence>
<organism evidence="2 3">
    <name type="scientific">Bacillus salitolerans</name>
    <dbReference type="NCBI Taxonomy" id="1437434"/>
    <lineage>
        <taxon>Bacteria</taxon>
        <taxon>Bacillati</taxon>
        <taxon>Bacillota</taxon>
        <taxon>Bacilli</taxon>
        <taxon>Bacillales</taxon>
        <taxon>Bacillaceae</taxon>
        <taxon>Bacillus</taxon>
    </lineage>
</organism>
<feature type="signal peptide" evidence="1">
    <location>
        <begin position="1"/>
        <end position="21"/>
    </location>
</feature>
<feature type="chain" id="PRO_5046676060" description="DUF4367 domain-containing protein" evidence="1">
    <location>
        <begin position="22"/>
        <end position="164"/>
    </location>
</feature>
<evidence type="ECO:0000313" key="2">
    <source>
        <dbReference type="EMBL" id="MFD1737071.1"/>
    </source>
</evidence>
<proteinExistence type="predicted"/>
<evidence type="ECO:0000313" key="3">
    <source>
        <dbReference type="Proteomes" id="UP001597214"/>
    </source>
</evidence>
<comment type="caution">
    <text evidence="2">The sequence shown here is derived from an EMBL/GenBank/DDBJ whole genome shotgun (WGS) entry which is preliminary data.</text>
</comment>
<keyword evidence="1" id="KW-0732">Signal</keyword>
<dbReference type="EMBL" id="JBHUEM010000015">
    <property type="protein sequence ID" value="MFD1737071.1"/>
    <property type="molecule type" value="Genomic_DNA"/>
</dbReference>
<keyword evidence="3" id="KW-1185">Reference proteome</keyword>
<name>A0ABW4LPR3_9BACI</name>
<evidence type="ECO:0008006" key="4">
    <source>
        <dbReference type="Google" id="ProtNLM"/>
    </source>
</evidence>
<gene>
    <name evidence="2" type="ORF">ACFSCX_10960</name>
</gene>
<sequence length="164" mass="18399">MKKQCLLLFCIILFFSNEVNARHQRVFTTPSNGLVSIHAAVEQFEGIVGKEVALPTKLPFNPTHQFGEIKSDNSLELMYVNDKKLNNLFMIIIKPSKKELSIQPGQIGKWIELKNGAKAIHKGIGEAYSIEFITSGLEYRLLITKDTDIPRKSKALLDAANSLQ</sequence>